<sequence>MKRTTLSSWLCDSDHDYYAQFEEPNYEPDEPEEDWREPEDADCEYWQSNCYGRG</sequence>
<accession>A0A448Q6R5</accession>
<dbReference type="AlphaFoldDB" id="A0A448Q6R5"/>
<evidence type="ECO:0000313" key="1">
    <source>
        <dbReference type="EMBL" id="VEI32557.1"/>
    </source>
</evidence>
<name>A0A448Q6R5_HAEPA</name>
<dbReference type="Proteomes" id="UP000268879">
    <property type="component" value="Chromosome"/>
</dbReference>
<reference evidence="1 2" key="1">
    <citation type="submission" date="2018-12" db="EMBL/GenBank/DDBJ databases">
        <authorList>
            <consortium name="Pathogen Informatics"/>
        </authorList>
    </citation>
    <scope>NUCLEOTIDE SEQUENCE [LARGE SCALE GENOMIC DNA]</scope>
    <source>
        <strain evidence="1 2">NCTC10665</strain>
    </source>
</reference>
<organism evidence="1 2">
    <name type="scientific">Haemophilus parainfluenzae</name>
    <dbReference type="NCBI Taxonomy" id="729"/>
    <lineage>
        <taxon>Bacteria</taxon>
        <taxon>Pseudomonadati</taxon>
        <taxon>Pseudomonadota</taxon>
        <taxon>Gammaproteobacteria</taxon>
        <taxon>Pasteurellales</taxon>
        <taxon>Pasteurellaceae</taxon>
        <taxon>Haemophilus</taxon>
    </lineage>
</organism>
<gene>
    <name evidence="1" type="ORF">NCTC10665_01645</name>
</gene>
<dbReference type="RefSeq" id="WP_164757074.1">
    <property type="nucleotide sequence ID" value="NZ_LR134481.1"/>
</dbReference>
<protein>
    <submittedName>
        <fullName evidence="1">Uncharacterized protein</fullName>
    </submittedName>
</protein>
<proteinExistence type="predicted"/>
<evidence type="ECO:0000313" key="2">
    <source>
        <dbReference type="Proteomes" id="UP000268879"/>
    </source>
</evidence>
<dbReference type="EMBL" id="LR134481">
    <property type="protein sequence ID" value="VEI32557.1"/>
    <property type="molecule type" value="Genomic_DNA"/>
</dbReference>